<dbReference type="EMBL" id="LAZR01003859">
    <property type="protein sequence ID" value="KKN14042.1"/>
    <property type="molecule type" value="Genomic_DNA"/>
</dbReference>
<proteinExistence type="predicted"/>
<dbReference type="AlphaFoldDB" id="A0A0F9NPT3"/>
<gene>
    <name evidence="1" type="ORF">LCGC14_1000380</name>
</gene>
<accession>A0A0F9NPT3</accession>
<protein>
    <submittedName>
        <fullName evidence="1">Uncharacterized protein</fullName>
    </submittedName>
</protein>
<name>A0A0F9NPT3_9ZZZZ</name>
<evidence type="ECO:0000313" key="1">
    <source>
        <dbReference type="EMBL" id="KKN14042.1"/>
    </source>
</evidence>
<reference evidence="1" key="1">
    <citation type="journal article" date="2015" name="Nature">
        <title>Complex archaea that bridge the gap between prokaryotes and eukaryotes.</title>
        <authorList>
            <person name="Spang A."/>
            <person name="Saw J.H."/>
            <person name="Jorgensen S.L."/>
            <person name="Zaremba-Niedzwiedzka K."/>
            <person name="Martijn J."/>
            <person name="Lind A.E."/>
            <person name="van Eijk R."/>
            <person name="Schleper C."/>
            <person name="Guy L."/>
            <person name="Ettema T.J."/>
        </authorList>
    </citation>
    <scope>NUCLEOTIDE SEQUENCE</scope>
</reference>
<organism evidence="1">
    <name type="scientific">marine sediment metagenome</name>
    <dbReference type="NCBI Taxonomy" id="412755"/>
    <lineage>
        <taxon>unclassified sequences</taxon>
        <taxon>metagenomes</taxon>
        <taxon>ecological metagenomes</taxon>
    </lineage>
</organism>
<sequence>MKRKAIKREPMNDQWIVISGRDRTFLAYKAREHGWKVLWTGNYQICMNRPLTKTQKAMLDFIRACPGWHSYANDYLTVKNANRLVELKLIEINEFSQFRSI</sequence>
<comment type="caution">
    <text evidence="1">The sequence shown here is derived from an EMBL/GenBank/DDBJ whole genome shotgun (WGS) entry which is preliminary data.</text>
</comment>